<reference evidence="4 5" key="1">
    <citation type="submission" date="2023-12" db="EMBL/GenBank/DDBJ databases">
        <title>A high-quality genome assembly for Dillenia turbinata (Dilleniales).</title>
        <authorList>
            <person name="Chanderbali A."/>
        </authorList>
    </citation>
    <scope>NUCLEOTIDE SEQUENCE [LARGE SCALE GENOMIC DNA]</scope>
    <source>
        <strain evidence="4">LSX21</strain>
        <tissue evidence="4">Leaf</tissue>
    </source>
</reference>
<comment type="caution">
    <text evidence="4">The sequence shown here is derived from an EMBL/GenBank/DDBJ whole genome shotgun (WGS) entry which is preliminary data.</text>
</comment>
<feature type="domain" description="DUF668" evidence="2">
    <location>
        <begin position="397"/>
        <end position="488"/>
    </location>
</feature>
<keyword evidence="5" id="KW-1185">Reference proteome</keyword>
<dbReference type="InterPro" id="IPR007700">
    <property type="entry name" value="DUF668"/>
</dbReference>
<evidence type="ECO:0000259" key="2">
    <source>
        <dbReference type="Pfam" id="PF05003"/>
    </source>
</evidence>
<evidence type="ECO:0000256" key="1">
    <source>
        <dbReference type="SAM" id="MobiDB-lite"/>
    </source>
</evidence>
<evidence type="ECO:0000313" key="4">
    <source>
        <dbReference type="EMBL" id="KAK6942686.1"/>
    </source>
</evidence>
<evidence type="ECO:0008006" key="6">
    <source>
        <dbReference type="Google" id="ProtNLM"/>
    </source>
</evidence>
<sequence>MGTEIVNESWISSLWRTSLKITLEPDKSVVGILAFEFASLMSKLVNLWRCLSDEQIVKLRIEIVNSIGVKKLVSNNDDYLLDLALVEIIQNMNSVARNVARHGKRCVDPVYHGLERLFNDLDGSDEEWCGWQYKWKKMDRKVKKMERFVAVTEQLYEEMEVLVELEQTLRRMQVSSDAKLFDFRQKVIQQRHEVRYLREMSPWVRTYDYTVRLLARSLFTIIERFKYVFGVDQVDIIEEKDESQRMSVDYLTCTHSCSALTRSSVHPSEDEPQKFYKQPLERSMSNSWAIVDKNRRSYKQRQAHCPASTLPGKHLQFKTRHLAEIGPFKACMTSGYDSPILPSYTASRNLSPTLNSAHFKKMNRMKGNDSPVFHKNRVTLAFLFNNTQKWVSKPPSTLGDASLALHYANVIILIEKLASSSNMIGLDARDDLYEMLPSSVRTALRARLRPYAKALALSVYNAALATEWNATITRILDWLSPLAHNMIRWNSARSFEKQHIVSGGNVLLVQTLDYANRAMTEETIIELLLGLNYVWRSRREVSDLVYLGEVAEVDDGGGNGRSSPIAAATEPQGGSVGCGLTG</sequence>
<dbReference type="InterPro" id="IPR021864">
    <property type="entry name" value="DUF3475"/>
</dbReference>
<dbReference type="Proteomes" id="UP001370490">
    <property type="component" value="Unassembled WGS sequence"/>
</dbReference>
<dbReference type="AlphaFoldDB" id="A0AAN8W794"/>
<dbReference type="Pfam" id="PF05003">
    <property type="entry name" value="DUF668"/>
    <property type="match status" value="1"/>
</dbReference>
<feature type="domain" description="DUF3475" evidence="3">
    <location>
        <begin position="32"/>
        <end position="88"/>
    </location>
</feature>
<feature type="region of interest" description="Disordered" evidence="1">
    <location>
        <begin position="561"/>
        <end position="582"/>
    </location>
</feature>
<evidence type="ECO:0000313" key="5">
    <source>
        <dbReference type="Proteomes" id="UP001370490"/>
    </source>
</evidence>
<gene>
    <name evidence="4" type="ORF">RJ641_028063</name>
</gene>
<evidence type="ECO:0000259" key="3">
    <source>
        <dbReference type="Pfam" id="PF11961"/>
    </source>
</evidence>
<dbReference type="Pfam" id="PF11961">
    <property type="entry name" value="DUF3475"/>
    <property type="match status" value="1"/>
</dbReference>
<dbReference type="EMBL" id="JBAMMX010000004">
    <property type="protein sequence ID" value="KAK6942686.1"/>
    <property type="molecule type" value="Genomic_DNA"/>
</dbReference>
<dbReference type="GO" id="GO:0045927">
    <property type="term" value="P:positive regulation of growth"/>
    <property type="evidence" value="ECO:0007669"/>
    <property type="project" value="InterPro"/>
</dbReference>
<dbReference type="PANTHER" id="PTHR31371:SF4">
    <property type="entry name" value="DUF668 DOMAIN-CONTAINING PROTEIN"/>
    <property type="match status" value="1"/>
</dbReference>
<organism evidence="4 5">
    <name type="scientific">Dillenia turbinata</name>
    <dbReference type="NCBI Taxonomy" id="194707"/>
    <lineage>
        <taxon>Eukaryota</taxon>
        <taxon>Viridiplantae</taxon>
        <taxon>Streptophyta</taxon>
        <taxon>Embryophyta</taxon>
        <taxon>Tracheophyta</taxon>
        <taxon>Spermatophyta</taxon>
        <taxon>Magnoliopsida</taxon>
        <taxon>eudicotyledons</taxon>
        <taxon>Gunneridae</taxon>
        <taxon>Pentapetalae</taxon>
        <taxon>Dilleniales</taxon>
        <taxon>Dilleniaceae</taxon>
        <taxon>Dillenia</taxon>
    </lineage>
</organism>
<protein>
    <recommendedName>
        <fullName evidence="6">DUF668 domain-containing protein</fullName>
    </recommendedName>
</protein>
<accession>A0AAN8W794</accession>
<name>A0AAN8W794_9MAGN</name>
<dbReference type="PANTHER" id="PTHR31371">
    <property type="entry name" value="BNAC09G50660D PROTEIN"/>
    <property type="match status" value="1"/>
</dbReference>
<proteinExistence type="predicted"/>